<sequence>MAAELGSYKQAHTSPPPLTLGNSRVVEGPAPLKELGSRAQAMRGEFWSRDWVVEAPATTATQTTLHRPLMDLPAGGEPTGRRTHVAIFGLSPAGSCGQRPGHQVLSPASPNPRTDREKEIIPQLQEAYHRGGMTWTAGYRPENEPNMRQTNASVLPNYGLEPRYCQRKKAKSRKVVKLHCTYWQCHQKGTEEEWIVTPPACAAMYSLAQTSTVCLVRRTSYTVQKLKRDGPVTRTIQQQWSDQSDSDSALRDCFSTTEWCVFKDTDINTYTDAVIGYNRKMHQ</sequence>
<proteinExistence type="predicted"/>
<dbReference type="Proteomes" id="UP000831701">
    <property type="component" value="Chromosome 5"/>
</dbReference>
<comment type="caution">
    <text evidence="1">The sequence shown here is derived from an EMBL/GenBank/DDBJ whole genome shotgun (WGS) entry which is preliminary data.</text>
</comment>
<protein>
    <submittedName>
        <fullName evidence="1">Uncharacterized protein</fullName>
    </submittedName>
</protein>
<name>A0ACB8WW42_9TELE</name>
<gene>
    <name evidence="1" type="ORF">L3Q82_006855</name>
</gene>
<reference evidence="1" key="1">
    <citation type="submission" date="2022-04" db="EMBL/GenBank/DDBJ databases">
        <title>Jade perch genome.</title>
        <authorList>
            <person name="Chao B."/>
        </authorList>
    </citation>
    <scope>NUCLEOTIDE SEQUENCE</scope>
    <source>
        <strain evidence="1">CB-2022</strain>
    </source>
</reference>
<evidence type="ECO:0000313" key="1">
    <source>
        <dbReference type="EMBL" id="KAI3371985.1"/>
    </source>
</evidence>
<evidence type="ECO:0000313" key="2">
    <source>
        <dbReference type="Proteomes" id="UP000831701"/>
    </source>
</evidence>
<keyword evidence="2" id="KW-1185">Reference proteome</keyword>
<dbReference type="EMBL" id="CM041535">
    <property type="protein sequence ID" value="KAI3371985.1"/>
    <property type="molecule type" value="Genomic_DNA"/>
</dbReference>
<accession>A0ACB8WW42</accession>
<organism evidence="1 2">
    <name type="scientific">Scortum barcoo</name>
    <name type="common">barcoo grunter</name>
    <dbReference type="NCBI Taxonomy" id="214431"/>
    <lineage>
        <taxon>Eukaryota</taxon>
        <taxon>Metazoa</taxon>
        <taxon>Chordata</taxon>
        <taxon>Craniata</taxon>
        <taxon>Vertebrata</taxon>
        <taxon>Euteleostomi</taxon>
        <taxon>Actinopterygii</taxon>
        <taxon>Neopterygii</taxon>
        <taxon>Teleostei</taxon>
        <taxon>Neoteleostei</taxon>
        <taxon>Acanthomorphata</taxon>
        <taxon>Eupercaria</taxon>
        <taxon>Centrarchiformes</taxon>
        <taxon>Terapontoidei</taxon>
        <taxon>Terapontidae</taxon>
        <taxon>Scortum</taxon>
    </lineage>
</organism>